<organism evidence="4 5">
    <name type="scientific">Glaciimonas soli</name>
    <dbReference type="NCBI Taxonomy" id="2590999"/>
    <lineage>
        <taxon>Bacteria</taxon>
        <taxon>Pseudomonadati</taxon>
        <taxon>Pseudomonadota</taxon>
        <taxon>Betaproteobacteria</taxon>
        <taxon>Burkholderiales</taxon>
        <taxon>Oxalobacteraceae</taxon>
        <taxon>Glaciimonas</taxon>
    </lineage>
</organism>
<dbReference type="EMBL" id="WINI01000007">
    <property type="protein sequence ID" value="MQR01785.1"/>
    <property type="molecule type" value="Genomic_DNA"/>
</dbReference>
<proteinExistence type="predicted"/>
<dbReference type="AlphaFoldDB" id="A0A843YQH9"/>
<dbReference type="Gene3D" id="3.40.630.30">
    <property type="match status" value="1"/>
</dbReference>
<dbReference type="RefSeq" id="WP_153235375.1">
    <property type="nucleotide sequence ID" value="NZ_WINI01000007.1"/>
</dbReference>
<keyword evidence="1 4" id="KW-0808">Transferase</keyword>
<dbReference type="OrthoDB" id="9799092at2"/>
<evidence type="ECO:0000313" key="5">
    <source>
        <dbReference type="Proteomes" id="UP000451565"/>
    </source>
</evidence>
<feature type="domain" description="N-acetyltransferase" evidence="3">
    <location>
        <begin position="6"/>
        <end position="172"/>
    </location>
</feature>
<dbReference type="GO" id="GO:0016747">
    <property type="term" value="F:acyltransferase activity, transferring groups other than amino-acyl groups"/>
    <property type="evidence" value="ECO:0007669"/>
    <property type="project" value="InterPro"/>
</dbReference>
<comment type="caution">
    <text evidence="4">The sequence shown here is derived from an EMBL/GenBank/DDBJ whole genome shotgun (WGS) entry which is preliminary data.</text>
</comment>
<dbReference type="PROSITE" id="PS51186">
    <property type="entry name" value="GNAT"/>
    <property type="match status" value="1"/>
</dbReference>
<name>A0A843YQH9_9BURK</name>
<dbReference type="InterPro" id="IPR016181">
    <property type="entry name" value="Acyl_CoA_acyltransferase"/>
</dbReference>
<evidence type="ECO:0000256" key="1">
    <source>
        <dbReference type="ARBA" id="ARBA00022679"/>
    </source>
</evidence>
<dbReference type="InterPro" id="IPR050832">
    <property type="entry name" value="Bact_Acetyltransf"/>
</dbReference>
<sequence>MTSDAVLIRHLTVADAAAFRALRVGAATDAPSAITWTPEEQSNVSLEQIAQEIDATEFQIVFGAFINNQLIGITKLMREPREKVWHKASIMGVFVDPEWRGKRIARKLLNAALDYAHTRQEILQLQLYVNVQNTAALQLYLSFGFEGMFVVPRAIRVGDQFFDEQLMILRLR</sequence>
<keyword evidence="2" id="KW-0012">Acyltransferase</keyword>
<reference evidence="4 5" key="1">
    <citation type="submission" date="2019-10" db="EMBL/GenBank/DDBJ databases">
        <title>Glaciimonas soli sp. nov., a psychrophilic bacterium isolated from the forest soil of a high elevation mountain in Taiwan.</title>
        <authorList>
            <person name="Wang L.-T."/>
            <person name="Shieh W.Y."/>
        </authorList>
    </citation>
    <scope>NUCLEOTIDE SEQUENCE [LARGE SCALE GENOMIC DNA]</scope>
    <source>
        <strain evidence="4 5">GS1</strain>
    </source>
</reference>
<evidence type="ECO:0000259" key="3">
    <source>
        <dbReference type="PROSITE" id="PS51186"/>
    </source>
</evidence>
<protein>
    <submittedName>
        <fullName evidence="4">GNAT family N-acetyltransferase</fullName>
    </submittedName>
</protein>
<dbReference type="PANTHER" id="PTHR43877">
    <property type="entry name" value="AMINOALKYLPHOSPHONATE N-ACETYLTRANSFERASE-RELATED-RELATED"/>
    <property type="match status" value="1"/>
</dbReference>
<dbReference type="SUPFAM" id="SSF55729">
    <property type="entry name" value="Acyl-CoA N-acyltransferases (Nat)"/>
    <property type="match status" value="1"/>
</dbReference>
<dbReference type="CDD" id="cd04301">
    <property type="entry name" value="NAT_SF"/>
    <property type="match status" value="1"/>
</dbReference>
<evidence type="ECO:0000313" key="4">
    <source>
        <dbReference type="EMBL" id="MQR01785.1"/>
    </source>
</evidence>
<gene>
    <name evidence="4" type="ORF">GEV47_13985</name>
</gene>
<dbReference type="Proteomes" id="UP000451565">
    <property type="component" value="Unassembled WGS sequence"/>
</dbReference>
<evidence type="ECO:0000256" key="2">
    <source>
        <dbReference type="ARBA" id="ARBA00023315"/>
    </source>
</evidence>
<keyword evidence="5" id="KW-1185">Reference proteome</keyword>
<dbReference type="Pfam" id="PF00583">
    <property type="entry name" value="Acetyltransf_1"/>
    <property type="match status" value="1"/>
</dbReference>
<accession>A0A843YQH9</accession>
<dbReference type="InterPro" id="IPR000182">
    <property type="entry name" value="GNAT_dom"/>
</dbReference>